<dbReference type="PROSITE" id="PS51502">
    <property type="entry name" value="S_R_A_B_BARREL"/>
    <property type="match status" value="1"/>
</dbReference>
<evidence type="ECO:0000259" key="1">
    <source>
        <dbReference type="PROSITE" id="PS51502"/>
    </source>
</evidence>
<dbReference type="InterPro" id="IPR013097">
    <property type="entry name" value="Dabb"/>
</dbReference>
<evidence type="ECO:0000313" key="3">
    <source>
        <dbReference type="Proteomes" id="UP001519362"/>
    </source>
</evidence>
<proteinExistence type="predicted"/>
<dbReference type="SMART" id="SM00886">
    <property type="entry name" value="Dabb"/>
    <property type="match status" value="1"/>
</dbReference>
<dbReference type="RefSeq" id="WP_165134253.1">
    <property type="nucleotide sequence ID" value="NZ_CP049253.1"/>
</dbReference>
<sequence>MIRHIVLFQAADGTPVSQLQEAADALEALVGKIPGLISMTAGVEGVGLPGNYDLGLVAELEDEAALTVYADHPAHLEVVALVGAFKVGRAGIDIRV</sequence>
<dbReference type="EMBL" id="JAGIOL010000001">
    <property type="protein sequence ID" value="MBP2437329.1"/>
    <property type="molecule type" value="Genomic_DNA"/>
</dbReference>
<accession>A0ABS4ZJ80</accession>
<protein>
    <recommendedName>
        <fullName evidence="1">Stress-response A/B barrel domain-containing protein</fullName>
    </recommendedName>
</protein>
<dbReference type="PANTHER" id="PTHR37832">
    <property type="entry name" value="BLL2683 PROTEIN"/>
    <property type="match status" value="1"/>
</dbReference>
<dbReference type="SUPFAM" id="SSF54909">
    <property type="entry name" value="Dimeric alpha+beta barrel"/>
    <property type="match status" value="1"/>
</dbReference>
<gene>
    <name evidence="2" type="ORF">JOF34_001915</name>
</gene>
<dbReference type="Proteomes" id="UP001519362">
    <property type="component" value="Unassembled WGS sequence"/>
</dbReference>
<reference evidence="2 3" key="1">
    <citation type="submission" date="2021-03" db="EMBL/GenBank/DDBJ databases">
        <title>Sequencing the genomes of 1000 actinobacteria strains.</title>
        <authorList>
            <person name="Klenk H.-P."/>
        </authorList>
    </citation>
    <scope>NUCLEOTIDE SEQUENCE [LARGE SCALE GENOMIC DNA]</scope>
    <source>
        <strain evidence="2 3">DSM 24221</strain>
    </source>
</reference>
<organism evidence="2 3">
    <name type="scientific">Microbacterium amylolyticum</name>
    <dbReference type="NCBI Taxonomy" id="936337"/>
    <lineage>
        <taxon>Bacteria</taxon>
        <taxon>Bacillati</taxon>
        <taxon>Actinomycetota</taxon>
        <taxon>Actinomycetes</taxon>
        <taxon>Micrococcales</taxon>
        <taxon>Microbacteriaceae</taxon>
        <taxon>Microbacterium</taxon>
    </lineage>
</organism>
<dbReference type="Pfam" id="PF07876">
    <property type="entry name" value="Dabb"/>
    <property type="match status" value="1"/>
</dbReference>
<dbReference type="Gene3D" id="3.30.70.100">
    <property type="match status" value="1"/>
</dbReference>
<keyword evidence="3" id="KW-1185">Reference proteome</keyword>
<name>A0ABS4ZJ80_9MICO</name>
<comment type="caution">
    <text evidence="2">The sequence shown here is derived from an EMBL/GenBank/DDBJ whole genome shotgun (WGS) entry which is preliminary data.</text>
</comment>
<dbReference type="InterPro" id="IPR011008">
    <property type="entry name" value="Dimeric_a/b-barrel"/>
</dbReference>
<feature type="domain" description="Stress-response A/B barrel" evidence="1">
    <location>
        <begin position="2"/>
        <end position="94"/>
    </location>
</feature>
<dbReference type="PANTHER" id="PTHR37832:SF1">
    <property type="entry name" value="STRESS-RESPONSE A_B BARREL DOMAIN-CONTAINING PROTEIN"/>
    <property type="match status" value="1"/>
</dbReference>
<evidence type="ECO:0000313" key="2">
    <source>
        <dbReference type="EMBL" id="MBP2437329.1"/>
    </source>
</evidence>